<gene>
    <name evidence="2" type="ORF">ECRASSUSDP1_LOCUS12200</name>
</gene>
<evidence type="ECO:0000256" key="1">
    <source>
        <dbReference type="SAM" id="MobiDB-lite"/>
    </source>
</evidence>
<proteinExistence type="predicted"/>
<protein>
    <submittedName>
        <fullName evidence="2">Uncharacterized protein</fullName>
    </submittedName>
</protein>
<sequence length="144" mass="16781">MQISQSSSVLPDISKMMNQTMKRSKEGGHRRVFKGLNMRIERGRRNSSQRRISNLVNKTPTKRKSLQKIPQPLTKYQKRCVKMHINLISRSRQKVIDAKERRFKGFFSPRLLSKKASSFAFSRTNVPMKTSDHPCGEIKSFLRT</sequence>
<evidence type="ECO:0000313" key="2">
    <source>
        <dbReference type="EMBL" id="CAI2370881.1"/>
    </source>
</evidence>
<accession>A0AAD1UK80</accession>
<feature type="compositionally biased region" description="Polar residues" evidence="1">
    <location>
        <begin position="49"/>
        <end position="59"/>
    </location>
</feature>
<evidence type="ECO:0000313" key="3">
    <source>
        <dbReference type="Proteomes" id="UP001295684"/>
    </source>
</evidence>
<reference evidence="2" key="1">
    <citation type="submission" date="2023-07" db="EMBL/GenBank/DDBJ databases">
        <authorList>
            <consortium name="AG Swart"/>
            <person name="Singh M."/>
            <person name="Singh A."/>
            <person name="Seah K."/>
            <person name="Emmerich C."/>
        </authorList>
    </citation>
    <scope>NUCLEOTIDE SEQUENCE</scope>
    <source>
        <strain evidence="2">DP1</strain>
    </source>
</reference>
<dbReference type="AlphaFoldDB" id="A0AAD1UK80"/>
<comment type="caution">
    <text evidence="2">The sequence shown here is derived from an EMBL/GenBank/DDBJ whole genome shotgun (WGS) entry which is preliminary data.</text>
</comment>
<keyword evidence="3" id="KW-1185">Reference proteome</keyword>
<feature type="region of interest" description="Disordered" evidence="1">
    <location>
        <begin position="41"/>
        <end position="73"/>
    </location>
</feature>
<name>A0AAD1UK80_EUPCR</name>
<organism evidence="2 3">
    <name type="scientific">Euplotes crassus</name>
    <dbReference type="NCBI Taxonomy" id="5936"/>
    <lineage>
        <taxon>Eukaryota</taxon>
        <taxon>Sar</taxon>
        <taxon>Alveolata</taxon>
        <taxon>Ciliophora</taxon>
        <taxon>Intramacronucleata</taxon>
        <taxon>Spirotrichea</taxon>
        <taxon>Hypotrichia</taxon>
        <taxon>Euplotida</taxon>
        <taxon>Euplotidae</taxon>
        <taxon>Moneuplotes</taxon>
    </lineage>
</organism>
<dbReference type="Proteomes" id="UP001295684">
    <property type="component" value="Unassembled WGS sequence"/>
</dbReference>
<dbReference type="EMBL" id="CAMPGE010012093">
    <property type="protein sequence ID" value="CAI2370881.1"/>
    <property type="molecule type" value="Genomic_DNA"/>
</dbReference>